<reference evidence="2" key="1">
    <citation type="submission" date="2023-06" db="EMBL/GenBank/DDBJ databases">
        <title>Genome-scale phylogeny and comparative genomics of the fungal order Sordariales.</title>
        <authorList>
            <consortium name="Lawrence Berkeley National Laboratory"/>
            <person name="Hensen N."/>
            <person name="Bonometti L."/>
            <person name="Westerberg I."/>
            <person name="Brannstrom I.O."/>
            <person name="Guillou S."/>
            <person name="Cros-Aarteil S."/>
            <person name="Calhoun S."/>
            <person name="Haridas S."/>
            <person name="Kuo A."/>
            <person name="Mondo S."/>
            <person name="Pangilinan J."/>
            <person name="Riley R."/>
            <person name="Labutti K."/>
            <person name="Andreopoulos B."/>
            <person name="Lipzen A."/>
            <person name="Chen C."/>
            <person name="Yanf M."/>
            <person name="Daum C."/>
            <person name="Ng V."/>
            <person name="Clum A."/>
            <person name="Steindorff A."/>
            <person name="Ohm R."/>
            <person name="Martin F."/>
            <person name="Silar P."/>
            <person name="Natvig D."/>
            <person name="Lalanne C."/>
            <person name="Gautier V."/>
            <person name="Ament-Velasquez S.L."/>
            <person name="Kruys A."/>
            <person name="Hutchinson M.I."/>
            <person name="Powell A.J."/>
            <person name="Barry K."/>
            <person name="Miller A.N."/>
            <person name="Grigoriev I.V."/>
            <person name="Debuchy R."/>
            <person name="Gladieux P."/>
            <person name="Thoren M.H."/>
            <person name="Johannesson H."/>
        </authorList>
    </citation>
    <scope>NUCLEOTIDE SEQUENCE</scope>
    <source>
        <strain evidence="2">CBS 307.81</strain>
    </source>
</reference>
<feature type="compositionally biased region" description="Pro residues" evidence="1">
    <location>
        <begin position="61"/>
        <end position="73"/>
    </location>
</feature>
<accession>A0AA40DA68</accession>
<feature type="compositionally biased region" description="Pro residues" evidence="1">
    <location>
        <begin position="9"/>
        <end position="18"/>
    </location>
</feature>
<dbReference type="PANTHER" id="PTHR42336:SF2">
    <property type="entry name" value="THIOREDOXIN DOMAIN-CONTAINING PROTEIN"/>
    <property type="match status" value="1"/>
</dbReference>
<dbReference type="Proteomes" id="UP001174997">
    <property type="component" value="Unassembled WGS sequence"/>
</dbReference>
<dbReference type="Pfam" id="PF13911">
    <property type="entry name" value="AhpC-TSA_2"/>
    <property type="match status" value="1"/>
</dbReference>
<evidence type="ECO:0000256" key="1">
    <source>
        <dbReference type="SAM" id="MobiDB-lite"/>
    </source>
</evidence>
<feature type="region of interest" description="Disordered" evidence="1">
    <location>
        <begin position="1"/>
        <end position="88"/>
    </location>
</feature>
<evidence type="ECO:0000313" key="3">
    <source>
        <dbReference type="Proteomes" id="UP001174997"/>
    </source>
</evidence>
<dbReference type="AlphaFoldDB" id="A0AA40DA68"/>
<organism evidence="2 3">
    <name type="scientific">Cercophora samala</name>
    <dbReference type="NCBI Taxonomy" id="330535"/>
    <lineage>
        <taxon>Eukaryota</taxon>
        <taxon>Fungi</taxon>
        <taxon>Dikarya</taxon>
        <taxon>Ascomycota</taxon>
        <taxon>Pezizomycotina</taxon>
        <taxon>Sordariomycetes</taxon>
        <taxon>Sordariomycetidae</taxon>
        <taxon>Sordariales</taxon>
        <taxon>Lasiosphaeriaceae</taxon>
        <taxon>Cercophora</taxon>
    </lineage>
</organism>
<evidence type="ECO:0000313" key="2">
    <source>
        <dbReference type="EMBL" id="KAK0665999.1"/>
    </source>
</evidence>
<gene>
    <name evidence="2" type="ORF">QBC41DRAFT_281851</name>
</gene>
<dbReference type="PANTHER" id="PTHR42336">
    <property type="entry name" value="THIOREDOXIN DOMAIN-CONTAINING PROTEIN-RELATED"/>
    <property type="match status" value="1"/>
</dbReference>
<dbReference type="SUPFAM" id="SSF52833">
    <property type="entry name" value="Thioredoxin-like"/>
    <property type="match status" value="1"/>
</dbReference>
<name>A0AA40DA68_9PEZI</name>
<protein>
    <submittedName>
        <fullName evidence="2">Uncharacterized protein</fullName>
    </submittedName>
</protein>
<keyword evidence="3" id="KW-1185">Reference proteome</keyword>
<dbReference type="InterPro" id="IPR036249">
    <property type="entry name" value="Thioredoxin-like_sf"/>
</dbReference>
<dbReference type="InterPro" id="IPR032801">
    <property type="entry name" value="PXL2A/B/C"/>
</dbReference>
<dbReference type="EMBL" id="JAULSY010000097">
    <property type="protein sequence ID" value="KAK0665999.1"/>
    <property type="molecule type" value="Genomic_DNA"/>
</dbReference>
<sequence>MWPSSQSPPQQPGPPPQAHPHAARASPLRDDDQQELPPPSYYSSVLQPFVGGGTDDRRDQQPPPVDTKPPATQPPRIGDRAPSLGPGITFPTDKPLLVVFLRVCGCPFAEATFTNLTNFSTRHPSITCLAVTQSPPSSTDTWIISLGGLWSIASVIPDPSLSLYRRWGLHENRSWYDWFVENLKVPITKPVNVTNLEHKAIVGGYEGGSKWQQGGAFGVDEGGVVRWVWVGRKVDEVVDFERGGVVEALLGREKKKGGRKGEGEGEGGNGQLM</sequence>
<proteinExistence type="predicted"/>
<comment type="caution">
    <text evidence="2">The sequence shown here is derived from an EMBL/GenBank/DDBJ whole genome shotgun (WGS) entry which is preliminary data.</text>
</comment>